<dbReference type="RefSeq" id="XP_008714986.1">
    <property type="nucleotide sequence ID" value="XM_008716764.1"/>
</dbReference>
<keyword evidence="3" id="KW-1185">Reference proteome</keyword>
<dbReference type="OrthoDB" id="747253at2759"/>
<dbReference type="AlphaFoldDB" id="W2S3S1"/>
<gene>
    <name evidence="2" type="ORF">HMPREF1541_02409</name>
</gene>
<evidence type="ECO:0008006" key="4">
    <source>
        <dbReference type="Google" id="ProtNLM"/>
    </source>
</evidence>
<evidence type="ECO:0000313" key="2">
    <source>
        <dbReference type="EMBL" id="ETN43250.1"/>
    </source>
</evidence>
<dbReference type="GeneID" id="19969748"/>
<organism evidence="2 3">
    <name type="scientific">Cyphellophora europaea (strain CBS 101466)</name>
    <name type="common">Phialophora europaea</name>
    <dbReference type="NCBI Taxonomy" id="1220924"/>
    <lineage>
        <taxon>Eukaryota</taxon>
        <taxon>Fungi</taxon>
        <taxon>Dikarya</taxon>
        <taxon>Ascomycota</taxon>
        <taxon>Pezizomycotina</taxon>
        <taxon>Eurotiomycetes</taxon>
        <taxon>Chaetothyriomycetidae</taxon>
        <taxon>Chaetothyriales</taxon>
        <taxon>Cyphellophoraceae</taxon>
        <taxon>Cyphellophora</taxon>
    </lineage>
</organism>
<dbReference type="Proteomes" id="UP000030752">
    <property type="component" value="Unassembled WGS sequence"/>
</dbReference>
<dbReference type="eggNOG" id="KOG4197">
    <property type="taxonomic scope" value="Eukaryota"/>
</dbReference>
<dbReference type="InParanoid" id="W2S3S1"/>
<dbReference type="HOGENOM" id="CLU_1107076_0_0_1"/>
<reference evidence="2 3" key="1">
    <citation type="submission" date="2013-03" db="EMBL/GenBank/DDBJ databases">
        <title>The Genome Sequence of Phialophora europaea CBS 101466.</title>
        <authorList>
            <consortium name="The Broad Institute Genomics Platform"/>
            <person name="Cuomo C."/>
            <person name="de Hoog S."/>
            <person name="Gorbushina A."/>
            <person name="Walker B."/>
            <person name="Young S.K."/>
            <person name="Zeng Q."/>
            <person name="Gargeya S."/>
            <person name="Fitzgerald M."/>
            <person name="Haas B."/>
            <person name="Abouelleil A."/>
            <person name="Allen A.W."/>
            <person name="Alvarado L."/>
            <person name="Arachchi H.M."/>
            <person name="Berlin A.M."/>
            <person name="Chapman S.B."/>
            <person name="Gainer-Dewar J."/>
            <person name="Goldberg J."/>
            <person name="Griggs A."/>
            <person name="Gujja S."/>
            <person name="Hansen M."/>
            <person name="Howarth C."/>
            <person name="Imamovic A."/>
            <person name="Ireland A."/>
            <person name="Larimer J."/>
            <person name="McCowan C."/>
            <person name="Murphy C."/>
            <person name="Pearson M."/>
            <person name="Poon T.W."/>
            <person name="Priest M."/>
            <person name="Roberts A."/>
            <person name="Saif S."/>
            <person name="Shea T."/>
            <person name="Sisk P."/>
            <person name="Sykes S."/>
            <person name="Wortman J."/>
            <person name="Nusbaum C."/>
            <person name="Birren B."/>
        </authorList>
    </citation>
    <scope>NUCLEOTIDE SEQUENCE [LARGE SCALE GENOMIC DNA]</scope>
    <source>
        <strain evidence="2 3">CBS 101466</strain>
    </source>
</reference>
<name>W2S3S1_CYPE1</name>
<evidence type="ECO:0000256" key="1">
    <source>
        <dbReference type="SAM" id="MobiDB-lite"/>
    </source>
</evidence>
<accession>W2S3S1</accession>
<dbReference type="STRING" id="1220924.W2S3S1"/>
<evidence type="ECO:0000313" key="3">
    <source>
        <dbReference type="Proteomes" id="UP000030752"/>
    </source>
</evidence>
<dbReference type="EMBL" id="KB822718">
    <property type="protein sequence ID" value="ETN43250.1"/>
    <property type="molecule type" value="Genomic_DNA"/>
</dbReference>
<sequence>MILGNCDPQGSVDNVKGILSEMESSLLPTSGLVDNAVLEVLAVHPDPLLRQSTIQKMRREWAPMSPLARQNNVAALIREGQLEAGQGELAQLESDSIEIPLWLRTVLCHAMCQEKEFELLLHIFYDYHDRHIELPRPTWLYILHETLAAGHLPTTDWIWQKHVEPMYIMPDADCCIRTLTLAIREQHLQLADNALEVLESIAPEQAKHCRDTVESAYSATGKVRAKTPRSRSLGARDAPTKKVPESGSPGA</sequence>
<proteinExistence type="predicted"/>
<dbReference type="VEuPathDB" id="FungiDB:HMPREF1541_02409"/>
<feature type="region of interest" description="Disordered" evidence="1">
    <location>
        <begin position="217"/>
        <end position="251"/>
    </location>
</feature>
<protein>
    <recommendedName>
        <fullName evidence="4">ELYS-like domain-containing protein</fullName>
    </recommendedName>
</protein>